<keyword evidence="2" id="KW-1185">Reference proteome</keyword>
<gene>
    <name evidence="1" type="ORF">PR048_003219</name>
</gene>
<name>A0ABQ9IMI2_9NEOP</name>
<evidence type="ECO:0000313" key="1">
    <source>
        <dbReference type="EMBL" id="KAJ8897866.1"/>
    </source>
</evidence>
<dbReference type="Proteomes" id="UP001159363">
    <property type="component" value="Chromosome 1"/>
</dbReference>
<evidence type="ECO:0008006" key="3">
    <source>
        <dbReference type="Google" id="ProtNLM"/>
    </source>
</evidence>
<accession>A0ABQ9IMI2</accession>
<evidence type="ECO:0000313" key="2">
    <source>
        <dbReference type="Proteomes" id="UP001159363"/>
    </source>
</evidence>
<organism evidence="1 2">
    <name type="scientific">Dryococelus australis</name>
    <dbReference type="NCBI Taxonomy" id="614101"/>
    <lineage>
        <taxon>Eukaryota</taxon>
        <taxon>Metazoa</taxon>
        <taxon>Ecdysozoa</taxon>
        <taxon>Arthropoda</taxon>
        <taxon>Hexapoda</taxon>
        <taxon>Insecta</taxon>
        <taxon>Pterygota</taxon>
        <taxon>Neoptera</taxon>
        <taxon>Polyneoptera</taxon>
        <taxon>Phasmatodea</taxon>
        <taxon>Verophasmatodea</taxon>
        <taxon>Anareolatae</taxon>
        <taxon>Phasmatidae</taxon>
        <taxon>Eurycanthinae</taxon>
        <taxon>Dryococelus</taxon>
    </lineage>
</organism>
<proteinExistence type="predicted"/>
<comment type="caution">
    <text evidence="1">The sequence shown here is derived from an EMBL/GenBank/DDBJ whole genome shotgun (WGS) entry which is preliminary data.</text>
</comment>
<protein>
    <recommendedName>
        <fullName evidence="3">Secreted protein</fullName>
    </recommendedName>
</protein>
<sequence length="103" mass="11782">MWFSKCLLAVTLRYLATGDSHISLQYLFTMSKQFIGRVILEVCAVLSFPRLLWLGRKYVRPLHLFGICLTVLVPSSGSTLFCKHQYILEVTSKIIYPTSVSCY</sequence>
<dbReference type="EMBL" id="JARBHB010000001">
    <property type="protein sequence ID" value="KAJ8897866.1"/>
    <property type="molecule type" value="Genomic_DNA"/>
</dbReference>
<reference evidence="1 2" key="1">
    <citation type="submission" date="2023-02" db="EMBL/GenBank/DDBJ databases">
        <title>LHISI_Scaffold_Assembly.</title>
        <authorList>
            <person name="Stuart O.P."/>
            <person name="Cleave R."/>
            <person name="Magrath M.J.L."/>
            <person name="Mikheyev A.S."/>
        </authorList>
    </citation>
    <scope>NUCLEOTIDE SEQUENCE [LARGE SCALE GENOMIC DNA]</scope>
    <source>
        <strain evidence="1">Daus_M_001</strain>
        <tissue evidence="1">Leg muscle</tissue>
    </source>
</reference>